<feature type="non-terminal residue" evidence="1">
    <location>
        <position position="1"/>
    </location>
</feature>
<dbReference type="GO" id="GO:0003968">
    <property type="term" value="F:RNA-directed RNA polymerase activity"/>
    <property type="evidence" value="ECO:0007669"/>
    <property type="project" value="UniProtKB-KW"/>
</dbReference>
<evidence type="ECO:0000313" key="1">
    <source>
        <dbReference type="EMBL" id="ACY54713.1"/>
    </source>
</evidence>
<feature type="non-terminal residue" evidence="1">
    <location>
        <position position="71"/>
    </location>
</feature>
<reference evidence="1" key="1">
    <citation type="journal article" date="2011" name="Infect. Genet. Evol.">
        <title>Genetic diversity of noroviruses in Chinese adults: Potential recombination hotspots and GII-4/Den Haag-specific mutations at a putative epitope.</title>
        <authorList>
            <person name="Jin M."/>
            <person name="Chen J."/>
            <person name="Zhang X.H."/>
            <person name="Zhang M."/>
            <person name="Li H.Y."/>
            <person name="Cheng W.X."/>
            <person name="Liu N."/>
            <person name="Tan M."/>
            <person name="Jiang T."/>
            <person name="Duan Z.J."/>
        </authorList>
    </citation>
    <scope>NUCLEOTIDE SEQUENCE</scope>
    <source>
        <strain evidence="1">54584/Beijing/2007/CHN</strain>
    </source>
</reference>
<keyword evidence="1" id="KW-0696">RNA-directed RNA polymerase</keyword>
<keyword evidence="1" id="KW-0548">Nucleotidyltransferase</keyword>
<sequence>SWSNSPQNHTWLRWSQKTFFLLAWWMWVTSQYQSTRVFPLGCPAPPNGTPSPTGFSLSVHSPKLQICPQTS</sequence>
<accession>E5D0L0</accession>
<proteinExistence type="predicted"/>
<dbReference type="EMBL" id="GQ856398">
    <property type="protein sequence ID" value="ACY54713.1"/>
    <property type="molecule type" value="Genomic_RNA"/>
</dbReference>
<keyword evidence="1" id="KW-0808">Transferase</keyword>
<name>E5D0L0_NORV</name>
<protein>
    <submittedName>
        <fullName evidence="1">RNA-dependent RNA polymerase</fullName>
    </submittedName>
</protein>
<organism evidence="1">
    <name type="scientific">Norovirus Hu/GII.4/54584/Beijing/2007/CHN</name>
    <dbReference type="NCBI Taxonomy" id="684982"/>
    <lineage>
        <taxon>Viruses</taxon>
        <taxon>Riboviria</taxon>
        <taxon>Orthornavirae</taxon>
        <taxon>Pisuviricota</taxon>
        <taxon>Pisoniviricetes</taxon>
        <taxon>Picornavirales</taxon>
        <taxon>Caliciviridae</taxon>
        <taxon>Norovirus</taxon>
        <taxon>Norovirus norwalkense</taxon>
        <taxon>Norwalk virus</taxon>
    </lineage>
</organism>